<dbReference type="PANTHER" id="PTHR43721">
    <property type="entry name" value="ELONGATION FACTOR TU-RELATED"/>
    <property type="match status" value="1"/>
</dbReference>
<dbReference type="SUPFAM" id="SSF50465">
    <property type="entry name" value="EF-Tu/eEF-1alpha/eIF2-gamma C-terminal domain"/>
    <property type="match status" value="1"/>
</dbReference>
<keyword evidence="7" id="KW-1185">Reference proteome</keyword>
<feature type="compositionally biased region" description="Low complexity" evidence="4">
    <location>
        <begin position="219"/>
        <end position="243"/>
    </location>
</feature>
<evidence type="ECO:0000313" key="6">
    <source>
        <dbReference type="EMBL" id="KAK7202151.1"/>
    </source>
</evidence>
<evidence type="ECO:0000256" key="3">
    <source>
        <dbReference type="ARBA" id="ARBA00023134"/>
    </source>
</evidence>
<evidence type="ECO:0000313" key="7">
    <source>
        <dbReference type="Proteomes" id="UP001430356"/>
    </source>
</evidence>
<accession>A0AAW0FBP2</accession>
<proteinExistence type="inferred from homology"/>
<dbReference type="Gene3D" id="3.40.50.300">
    <property type="entry name" value="P-loop containing nucleotide triphosphate hydrolases"/>
    <property type="match status" value="1"/>
</dbReference>
<keyword evidence="2" id="KW-0547">Nucleotide-binding</keyword>
<dbReference type="Pfam" id="PF00009">
    <property type="entry name" value="GTP_EFTU"/>
    <property type="match status" value="1"/>
</dbReference>
<dbReference type="PANTHER" id="PTHR43721:SF28">
    <property type="entry name" value="ELONGATION FACTOR TU FAMILY, PUTATIVE-RELATED"/>
    <property type="match status" value="1"/>
</dbReference>
<feature type="region of interest" description="Disordered" evidence="4">
    <location>
        <begin position="198"/>
        <end position="244"/>
    </location>
</feature>
<dbReference type="EMBL" id="JAECZO010000025">
    <property type="protein sequence ID" value="KAK7202151.1"/>
    <property type="molecule type" value="Genomic_DNA"/>
</dbReference>
<dbReference type="FunFam" id="2.40.30.10:FF:000014">
    <property type="entry name" value="Probable GTP-binding protein 1"/>
    <property type="match status" value="1"/>
</dbReference>
<evidence type="ECO:0000259" key="5">
    <source>
        <dbReference type="PROSITE" id="PS51722"/>
    </source>
</evidence>
<dbReference type="InterPro" id="IPR050055">
    <property type="entry name" value="EF-Tu_GTPase"/>
</dbReference>
<evidence type="ECO:0000256" key="2">
    <source>
        <dbReference type="ARBA" id="ARBA00022741"/>
    </source>
</evidence>
<dbReference type="InterPro" id="IPR000795">
    <property type="entry name" value="T_Tr_GTP-bd_dom"/>
</dbReference>
<keyword evidence="3" id="KW-0342">GTP-binding</keyword>
<comment type="caution">
    <text evidence="6">The sequence shown here is derived from an EMBL/GenBank/DDBJ whole genome shotgun (WGS) entry which is preliminary data.</text>
</comment>
<dbReference type="SUPFAM" id="SSF50447">
    <property type="entry name" value="Translation proteins"/>
    <property type="match status" value="1"/>
</dbReference>
<dbReference type="GO" id="GO:0003924">
    <property type="term" value="F:GTPase activity"/>
    <property type="evidence" value="ECO:0007669"/>
    <property type="project" value="InterPro"/>
</dbReference>
<name>A0AAW0FBP2_9TRYP</name>
<keyword evidence="6" id="KW-0251">Elongation factor</keyword>
<dbReference type="SUPFAM" id="SSF52540">
    <property type="entry name" value="P-loop containing nucleoside triphosphate hydrolases"/>
    <property type="match status" value="1"/>
</dbReference>
<dbReference type="InterPro" id="IPR009000">
    <property type="entry name" value="Transl_B-barrel_sf"/>
</dbReference>
<dbReference type="CDD" id="cd03708">
    <property type="entry name" value="GTPBP_III"/>
    <property type="match status" value="1"/>
</dbReference>
<sequence>MASELSAQVLCIVLHDAQAKDPLAEWVATDAVRLGLRDDVGEVVMAVLPETPASGQGVVQADATSSASLSATHRTTMEAVDKALAAHQAERCGAVAGGPAQQVRPPLLCLIVVVFWDGHAEASKSTLAQLKQVCDKKWQTTHAPQWGERVEVLVQALNAKCGDASIMNNRTALIASLRKRLQTSGMAAKGWWRERAVRQPDSCHVDPHSAPPPPPPQQQQPSSSSSSVARSGAGGSASSTAAPILGETDVSVTAVRHAVESGQGETFFLLSDGDRAGLASKVAALKLSCDAAEVGCAPVMQEPREVHVPHGAATGANKTPAASAVAAPTAGTAAAAAAVPAATTALVAQEFHLRRRCPPAMHLELRLAMCGNVDSGKSTLTSVLTRGCRDDGRGLARAFVFNHKHEAATGRTSSISENHLGFSAEGGVVNYALLRPHRPDAEVRPLAPAEVALQLTAATVASTTLSGGGDDGGGAARVVRQYTAQELASHSSKVTTLYDLAGHERYLKTTVLGMTRNMPDYACIVVSANNGIQRMTKEHLALCLALKLPFFVVVTRIDATPPNVCEETLSSIHKLLKIPTVRKLPYPVRRHDEVVLAAKNLRHDRIAPIFEVSNVTGVGIPDVLQFINLLPIRRDWRQARAMPREMIIDSTFFVTGVGTVVGGIITQGVFHVGDTVLLGPDGFGLFRPVSIKSIHIKGVDSSAAAAGSDAALCLKKEKRSAIRKGNILADVAHPPRSYWQFEAEITILYHSTTITANYEPVIHSTTVRQSARITYVAQEVLRTGDKSLARFHLLYRPEYMKEGQRLIFREGRTKGIGIVTKLICDPDDQVLAKNKLRKKAQEKLHAPVAVK</sequence>
<protein>
    <submittedName>
        <fullName evidence="6">GTP-binding elongation factor tu family protein</fullName>
    </submittedName>
</protein>
<organism evidence="6 7">
    <name type="scientific">Novymonas esmeraldas</name>
    <dbReference type="NCBI Taxonomy" id="1808958"/>
    <lineage>
        <taxon>Eukaryota</taxon>
        <taxon>Discoba</taxon>
        <taxon>Euglenozoa</taxon>
        <taxon>Kinetoplastea</taxon>
        <taxon>Metakinetoplastina</taxon>
        <taxon>Trypanosomatida</taxon>
        <taxon>Trypanosomatidae</taxon>
        <taxon>Novymonas</taxon>
    </lineage>
</organism>
<dbReference type="CDD" id="cd04165">
    <property type="entry name" value="GTPBP1_like"/>
    <property type="match status" value="1"/>
</dbReference>
<dbReference type="Proteomes" id="UP001430356">
    <property type="component" value="Unassembled WGS sequence"/>
</dbReference>
<evidence type="ECO:0000256" key="4">
    <source>
        <dbReference type="SAM" id="MobiDB-lite"/>
    </source>
</evidence>
<dbReference type="FunFam" id="2.40.30.10:FF:000084">
    <property type="entry name" value="GTP-binding elongation factor Tu family"/>
    <property type="match status" value="1"/>
</dbReference>
<evidence type="ECO:0000256" key="1">
    <source>
        <dbReference type="ARBA" id="ARBA00007249"/>
    </source>
</evidence>
<keyword evidence="6" id="KW-0648">Protein biosynthesis</keyword>
<gene>
    <name evidence="6" type="ORF">NESM_000284500</name>
</gene>
<dbReference type="GO" id="GO:0003746">
    <property type="term" value="F:translation elongation factor activity"/>
    <property type="evidence" value="ECO:0007669"/>
    <property type="project" value="UniProtKB-KW"/>
</dbReference>
<comment type="similarity">
    <text evidence="1">Belongs to the TRAFAC class translation factor GTPase superfamily. Classic translation factor GTPase family. EF-Tu/EF-1A subfamily.</text>
</comment>
<dbReference type="InterPro" id="IPR035531">
    <property type="entry name" value="GTPBP1-like"/>
</dbReference>
<feature type="compositionally biased region" description="Pro residues" evidence="4">
    <location>
        <begin position="209"/>
        <end position="218"/>
    </location>
</feature>
<dbReference type="InterPro" id="IPR009001">
    <property type="entry name" value="Transl_elong_EF1A/Init_IF2_C"/>
</dbReference>
<dbReference type="GO" id="GO:0005525">
    <property type="term" value="F:GTP binding"/>
    <property type="evidence" value="ECO:0007669"/>
    <property type="project" value="UniProtKB-KW"/>
</dbReference>
<dbReference type="Gene3D" id="2.40.30.10">
    <property type="entry name" value="Translation factors"/>
    <property type="match status" value="2"/>
</dbReference>
<dbReference type="AlphaFoldDB" id="A0AAW0FBP2"/>
<dbReference type="InterPro" id="IPR027417">
    <property type="entry name" value="P-loop_NTPase"/>
</dbReference>
<feature type="compositionally biased region" description="Basic and acidic residues" evidence="4">
    <location>
        <begin position="198"/>
        <end position="207"/>
    </location>
</feature>
<dbReference type="PROSITE" id="PS51722">
    <property type="entry name" value="G_TR_2"/>
    <property type="match status" value="1"/>
</dbReference>
<reference evidence="6 7" key="1">
    <citation type="journal article" date="2021" name="MBio">
        <title>A New Model Trypanosomatid, Novymonas esmeraldas: Genomic Perception of Its 'Candidatus Pandoraea novymonadis' Endosymbiont.</title>
        <authorList>
            <person name="Zakharova A."/>
            <person name="Saura A."/>
            <person name="Butenko A."/>
            <person name="Podesvova L."/>
            <person name="Warmusova S."/>
            <person name="Kostygov A.Y."/>
            <person name="Nenarokova A."/>
            <person name="Lukes J."/>
            <person name="Opperdoes F.R."/>
            <person name="Yurchenko V."/>
        </authorList>
    </citation>
    <scope>NUCLEOTIDE SEQUENCE [LARGE SCALE GENOMIC DNA]</scope>
    <source>
        <strain evidence="6 7">E262AT.01</strain>
    </source>
</reference>
<feature type="domain" description="Tr-type G" evidence="5">
    <location>
        <begin position="362"/>
        <end position="634"/>
    </location>
</feature>